<dbReference type="Ensembl" id="ENSATET00000052445.2">
    <property type="protein sequence ID" value="ENSATEP00000045699.2"/>
    <property type="gene ID" value="ENSATEG00000026623.2"/>
</dbReference>
<evidence type="ECO:0000313" key="3">
    <source>
        <dbReference type="Proteomes" id="UP000265040"/>
    </source>
</evidence>
<dbReference type="InterPro" id="IPR000182">
    <property type="entry name" value="GNAT_dom"/>
</dbReference>
<proteinExistence type="predicted"/>
<dbReference type="PROSITE" id="PS51186">
    <property type="entry name" value="GNAT"/>
    <property type="match status" value="1"/>
</dbReference>
<reference evidence="2" key="1">
    <citation type="submission" date="2021-04" db="EMBL/GenBank/DDBJ databases">
        <authorList>
            <consortium name="Wellcome Sanger Institute Data Sharing"/>
        </authorList>
    </citation>
    <scope>NUCLEOTIDE SEQUENCE [LARGE SCALE GENOMIC DNA]</scope>
</reference>
<reference evidence="2" key="3">
    <citation type="submission" date="2025-09" db="UniProtKB">
        <authorList>
            <consortium name="Ensembl"/>
        </authorList>
    </citation>
    <scope>IDENTIFICATION</scope>
</reference>
<dbReference type="InterPro" id="IPR016181">
    <property type="entry name" value="Acyl_CoA_acyltransferase"/>
</dbReference>
<protein>
    <recommendedName>
        <fullName evidence="1">N-acetyltransferase domain-containing protein</fullName>
    </recommendedName>
</protein>
<dbReference type="Pfam" id="PF24066">
    <property type="entry name" value="Hisat_C"/>
    <property type="match status" value="1"/>
</dbReference>
<dbReference type="InterPro" id="IPR056483">
    <property type="entry name" value="Hisat_C"/>
</dbReference>
<dbReference type="Gene3D" id="3.40.630.30">
    <property type="match status" value="2"/>
</dbReference>
<sequence length="435" mass="49044">MSAAGDVCDVEYSLAEEQDFQQVLNICSRYDYGGLDYMATKFHRWLQESGRVVFIARMNNRVVALESALLVDGGQTVILQGLRVVPDLRGHGIAGALQKHVTDYMCRRYPQVSAVRLSRGVQLSPQTLSKYRLVAKEVMNICSKDDYSGLDYMAASFHSWLQEPGRLVFIAKMKDRVVALESALLVDGGETVVFQGLRVTSDLRGHSIGGALQKHVTDYIRHHHPEVRTVRRSRGDQPSAQTLTKYRLTAKEAIVSLCCESTNLGPFITELRSKLLVQTNSRGPVTLNQQQADALILTDHVVSNLLPGQTMINNWEPLKPMEANLEVLHRRNLMWIADREVEPTAVSLCTPPYSVPYRHDALRININIFGQSLPSVCSVFLAQLEALLPSLHGYLIFLIFVHPELWPGLRQFCQNKADVSFFKDYWEVVFLEADF</sequence>
<dbReference type="GO" id="GO:0016747">
    <property type="term" value="F:acyltransferase activity, transferring groups other than amino-acyl groups"/>
    <property type="evidence" value="ECO:0007669"/>
    <property type="project" value="InterPro"/>
</dbReference>
<dbReference type="PANTHER" id="PTHR47403:SF2">
    <property type="entry name" value="N-ACETYLTRANSFERASE 16,-LIKE"/>
    <property type="match status" value="1"/>
</dbReference>
<dbReference type="InParanoid" id="A0A7N6F9Q9"/>
<accession>A0A7N6F9Q9</accession>
<name>A0A7N6F9Q9_ANATE</name>
<evidence type="ECO:0000259" key="1">
    <source>
        <dbReference type="PROSITE" id="PS51186"/>
    </source>
</evidence>
<organism evidence="2 3">
    <name type="scientific">Anabas testudineus</name>
    <name type="common">Climbing perch</name>
    <name type="synonym">Anthias testudineus</name>
    <dbReference type="NCBI Taxonomy" id="64144"/>
    <lineage>
        <taxon>Eukaryota</taxon>
        <taxon>Metazoa</taxon>
        <taxon>Chordata</taxon>
        <taxon>Craniata</taxon>
        <taxon>Vertebrata</taxon>
        <taxon>Euteleostomi</taxon>
        <taxon>Actinopterygii</taxon>
        <taxon>Neopterygii</taxon>
        <taxon>Teleostei</taxon>
        <taxon>Neoteleostei</taxon>
        <taxon>Acanthomorphata</taxon>
        <taxon>Anabantaria</taxon>
        <taxon>Anabantiformes</taxon>
        <taxon>Anabantoidei</taxon>
        <taxon>Anabantidae</taxon>
        <taxon>Anabas</taxon>
    </lineage>
</organism>
<dbReference type="GeneTree" id="ENSGT00940000165408"/>
<reference evidence="2" key="2">
    <citation type="submission" date="2025-08" db="UniProtKB">
        <authorList>
            <consortium name="Ensembl"/>
        </authorList>
    </citation>
    <scope>IDENTIFICATION</scope>
</reference>
<evidence type="ECO:0000313" key="2">
    <source>
        <dbReference type="Ensembl" id="ENSATEP00000045699.2"/>
    </source>
</evidence>
<dbReference type="Pfam" id="PF00583">
    <property type="entry name" value="Acetyltransf_1"/>
    <property type="match status" value="1"/>
</dbReference>
<dbReference type="Proteomes" id="UP000265040">
    <property type="component" value="Chromosome 16"/>
</dbReference>
<feature type="domain" description="N-acetyltransferase" evidence="1">
    <location>
        <begin position="10"/>
        <end position="145"/>
    </location>
</feature>
<dbReference type="PANTHER" id="PTHR47403">
    <property type="entry name" value="LOC100145250 PROTEIN"/>
    <property type="match status" value="1"/>
</dbReference>
<keyword evidence="3" id="KW-1185">Reference proteome</keyword>
<dbReference type="AlphaFoldDB" id="A0A7N6F9Q9"/>
<dbReference type="SUPFAM" id="SSF55729">
    <property type="entry name" value="Acyl-CoA N-acyltransferases (Nat)"/>
    <property type="match status" value="2"/>
</dbReference>